<dbReference type="PANTHER" id="PTHR47196:SF1">
    <property type="entry name" value="KELCH DOMAIN-CONTAINING PROTEIN 9"/>
    <property type="match status" value="1"/>
</dbReference>
<dbReference type="GO" id="GO:0030332">
    <property type="term" value="F:cyclin binding"/>
    <property type="evidence" value="ECO:0007669"/>
    <property type="project" value="TreeGrafter"/>
</dbReference>
<reference evidence="1" key="1">
    <citation type="submission" date="2016-01" db="EMBL/GenBank/DDBJ databases">
        <title>Reference transcriptome for the parasite Schistocephalus solidus: insights into the molecular evolution of parasitism.</title>
        <authorList>
            <person name="Hebert F.O."/>
            <person name="Grambauer S."/>
            <person name="Barber I."/>
            <person name="Landry C.R."/>
            <person name="Aubin-Horth N."/>
        </authorList>
    </citation>
    <scope>NUCLEOTIDE SEQUENCE</scope>
</reference>
<sequence length="390" mass="42545">MNDIQRKKHQMCQLQWECVDTNPGPKSAYHTGTIIGNYLYVHGGLPESSEKTKKSLNGLYRIQIHPFVGTWTDLTTCDSPALSQHQCINWKNQLIVFIGGWTGRTRIPGLHFFNPESGRWLPPALKEPELRGYPSGAGLSAHTVIPFESDAKSNSLSSLIFGREGSTRIQRRRGNAYLLQGSFRSSSISGLGDVGPAGFKPRFIYTEAPGALHIESRSYHTSTPTSHSRVITIGGRSNSTLEVVDLGGMSHLPPLEFNRATCDEVTYLLDVDARQPFEAVPVERLKLSGWRGHYAIPGGRGFLVGGGDGFSALRPDPLDMAYIHAPANNNNNLLSYAGRLRDRRAYAVCSINPTDSTAWLQGGLGPGMQTLASLMRLQVAKDSEGAATGP</sequence>
<protein>
    <submittedName>
        <fullName evidence="1">Kelch domain-containing protein 9</fullName>
    </submittedName>
</protein>
<dbReference type="Gene3D" id="2.120.10.80">
    <property type="entry name" value="Kelch-type beta propeller"/>
    <property type="match status" value="1"/>
</dbReference>
<dbReference type="InterPro" id="IPR015915">
    <property type="entry name" value="Kelch-typ_b-propeller"/>
</dbReference>
<accession>A0A0V0J5D3</accession>
<dbReference type="PANTHER" id="PTHR47196">
    <property type="entry name" value="KELCH DOMAIN-CONTAINING PROTEIN 9"/>
    <property type="match status" value="1"/>
</dbReference>
<evidence type="ECO:0000313" key="1">
    <source>
        <dbReference type="EMBL" id="JAP60250.1"/>
    </source>
</evidence>
<dbReference type="InterPro" id="IPR042941">
    <property type="entry name" value="KLDC9"/>
</dbReference>
<organism evidence="1">
    <name type="scientific">Schistocephalus solidus</name>
    <name type="common">Tapeworm</name>
    <dbReference type="NCBI Taxonomy" id="70667"/>
    <lineage>
        <taxon>Eukaryota</taxon>
        <taxon>Metazoa</taxon>
        <taxon>Spiralia</taxon>
        <taxon>Lophotrochozoa</taxon>
        <taxon>Platyhelminthes</taxon>
        <taxon>Cestoda</taxon>
        <taxon>Eucestoda</taxon>
        <taxon>Diphyllobothriidea</taxon>
        <taxon>Diphyllobothriidae</taxon>
        <taxon>Schistocephalus</taxon>
    </lineage>
</organism>
<dbReference type="SUPFAM" id="SSF117281">
    <property type="entry name" value="Kelch motif"/>
    <property type="match status" value="1"/>
</dbReference>
<dbReference type="EMBL" id="GEEE01002975">
    <property type="protein sequence ID" value="JAP60250.1"/>
    <property type="molecule type" value="Transcribed_RNA"/>
</dbReference>
<name>A0A0V0J5D3_SCHSO</name>
<dbReference type="AlphaFoldDB" id="A0A0V0J5D3"/>
<proteinExistence type="predicted"/>
<gene>
    <name evidence="1" type="primary">KLDC9</name>
    <name evidence="1" type="ORF">TR136303</name>
</gene>